<organism evidence="1 2">
    <name type="scientific">Aureobasidium melanogenum</name>
    <name type="common">Aureobasidium pullulans var. melanogenum</name>
    <dbReference type="NCBI Taxonomy" id="46634"/>
    <lineage>
        <taxon>Eukaryota</taxon>
        <taxon>Fungi</taxon>
        <taxon>Dikarya</taxon>
        <taxon>Ascomycota</taxon>
        <taxon>Pezizomycotina</taxon>
        <taxon>Dothideomycetes</taxon>
        <taxon>Dothideomycetidae</taxon>
        <taxon>Dothideales</taxon>
        <taxon>Saccotheciaceae</taxon>
        <taxon>Aureobasidium</taxon>
    </lineage>
</organism>
<dbReference type="AlphaFoldDB" id="A0A9P8FUH6"/>
<feature type="non-terminal residue" evidence="1">
    <location>
        <position position="101"/>
    </location>
</feature>
<gene>
    <name evidence="1" type="ORF">KCU98_g6119</name>
</gene>
<comment type="caution">
    <text evidence="1">The sequence shown here is derived from an EMBL/GenBank/DDBJ whole genome shotgun (WGS) entry which is preliminary data.</text>
</comment>
<evidence type="ECO:0000313" key="2">
    <source>
        <dbReference type="Proteomes" id="UP000729357"/>
    </source>
</evidence>
<name>A0A9P8FUH6_AURME</name>
<keyword evidence="2" id="KW-1185">Reference proteome</keyword>
<reference evidence="1" key="2">
    <citation type="submission" date="2021-08" db="EMBL/GenBank/DDBJ databases">
        <authorList>
            <person name="Gostincar C."/>
            <person name="Sun X."/>
            <person name="Song Z."/>
            <person name="Gunde-Cimerman N."/>
        </authorList>
    </citation>
    <scope>NUCLEOTIDE SEQUENCE</scope>
    <source>
        <strain evidence="1">EXF-9298</strain>
    </source>
</reference>
<proteinExistence type="predicted"/>
<evidence type="ECO:0000313" key="1">
    <source>
        <dbReference type="EMBL" id="KAG9983398.1"/>
    </source>
</evidence>
<dbReference type="Proteomes" id="UP000729357">
    <property type="component" value="Unassembled WGS sequence"/>
</dbReference>
<dbReference type="EMBL" id="JAHFXS010000603">
    <property type="protein sequence ID" value="KAG9983398.1"/>
    <property type="molecule type" value="Genomic_DNA"/>
</dbReference>
<protein>
    <submittedName>
        <fullName evidence="1">Uncharacterized protein</fullName>
    </submittedName>
</protein>
<reference evidence="1" key="1">
    <citation type="journal article" date="2021" name="J Fungi (Basel)">
        <title>Virulence traits and population genomics of the black yeast Aureobasidium melanogenum.</title>
        <authorList>
            <person name="Cernosa A."/>
            <person name="Sun X."/>
            <person name="Gostincar C."/>
            <person name="Fang C."/>
            <person name="Gunde-Cimerman N."/>
            <person name="Song Z."/>
        </authorList>
    </citation>
    <scope>NUCLEOTIDE SEQUENCE</scope>
    <source>
        <strain evidence="1">EXF-9298</strain>
    </source>
</reference>
<sequence>MPRTKQTPRPPRIEFHHDGLTTPFTKARRTSIQMPNLRRDHVYNALFILDEIPRAIIDDVIMKNREYTGGYFFWLAEVTFDSLPSDDTDDSIAQLIGYLLS</sequence>
<accession>A0A9P8FUH6</accession>